<dbReference type="Pfam" id="PF04060">
    <property type="entry name" value="FeS"/>
    <property type="match status" value="1"/>
</dbReference>
<reference evidence="7 8" key="1">
    <citation type="submission" date="2020-01" db="EMBL/GenBank/DDBJ databases">
        <title>Anaeroalcalibacter tamaniensis gen. nov., sp. nov., moderately halophilic strictly anaerobic fermenter bacterium from mud volcano of Taman peninsula.</title>
        <authorList>
            <person name="Frolova A."/>
            <person name="Merkel A.Y."/>
            <person name="Slobodkin A.I."/>
        </authorList>
    </citation>
    <scope>NUCLEOTIDE SEQUENCE [LARGE SCALE GENOMIC DNA]</scope>
    <source>
        <strain evidence="7 8">F-3ap</strain>
    </source>
</reference>
<evidence type="ECO:0000313" key="7">
    <source>
        <dbReference type="EMBL" id="NDL67817.1"/>
    </source>
</evidence>
<dbReference type="PROSITE" id="PS51379">
    <property type="entry name" value="4FE4S_FER_2"/>
    <property type="match status" value="1"/>
</dbReference>
<evidence type="ECO:0000256" key="3">
    <source>
        <dbReference type="ARBA" id="ARBA00023004"/>
    </source>
</evidence>
<dbReference type="GO" id="GO:0051539">
    <property type="term" value="F:4 iron, 4 sulfur cluster binding"/>
    <property type="evidence" value="ECO:0007669"/>
    <property type="project" value="UniProtKB-KW"/>
</dbReference>
<dbReference type="PANTHER" id="PTHR43560:SF1">
    <property type="entry name" value="ION-TRANSLOCATING OXIDOREDUCTASE COMPLEX SUBUNIT B"/>
    <property type="match status" value="1"/>
</dbReference>
<evidence type="ECO:0000313" key="8">
    <source>
        <dbReference type="Proteomes" id="UP000461585"/>
    </source>
</evidence>
<evidence type="ECO:0000256" key="1">
    <source>
        <dbReference type="ARBA" id="ARBA00022485"/>
    </source>
</evidence>
<dbReference type="CDD" id="cd00130">
    <property type="entry name" value="PAS"/>
    <property type="match status" value="1"/>
</dbReference>
<evidence type="ECO:0000259" key="5">
    <source>
        <dbReference type="PROSITE" id="PS51379"/>
    </source>
</evidence>
<dbReference type="InterPro" id="IPR035965">
    <property type="entry name" value="PAS-like_dom_sf"/>
</dbReference>
<feature type="domain" description="4Fe-4S ferredoxin-type" evidence="5">
    <location>
        <begin position="35"/>
        <end position="64"/>
    </location>
</feature>
<dbReference type="Pfam" id="PF13237">
    <property type="entry name" value="Fer4_10"/>
    <property type="match status" value="1"/>
</dbReference>
<dbReference type="InterPro" id="IPR000014">
    <property type="entry name" value="PAS"/>
</dbReference>
<dbReference type="InterPro" id="IPR017896">
    <property type="entry name" value="4Fe4S_Fe-S-bd"/>
</dbReference>
<dbReference type="InterPro" id="IPR007202">
    <property type="entry name" value="4Fe-4S_dom"/>
</dbReference>
<evidence type="ECO:0000256" key="4">
    <source>
        <dbReference type="ARBA" id="ARBA00023014"/>
    </source>
</evidence>
<name>A0A7X5KPB1_9FIRM</name>
<dbReference type="EMBL" id="JAAEEH010000021">
    <property type="protein sequence ID" value="NDL67817.1"/>
    <property type="molecule type" value="Genomic_DNA"/>
</dbReference>
<dbReference type="Proteomes" id="UP000461585">
    <property type="component" value="Unassembled WGS sequence"/>
</dbReference>
<dbReference type="RefSeq" id="WP_162370545.1">
    <property type="nucleotide sequence ID" value="NZ_JAAEEH010000021.1"/>
</dbReference>
<dbReference type="GO" id="GO:0046872">
    <property type="term" value="F:metal ion binding"/>
    <property type="evidence" value="ECO:0007669"/>
    <property type="project" value="UniProtKB-KW"/>
</dbReference>
<dbReference type="Pfam" id="PF02906">
    <property type="entry name" value="Fe_hyd_lg_C"/>
    <property type="match status" value="1"/>
</dbReference>
<accession>A0A7X5KPB1</accession>
<protein>
    <submittedName>
        <fullName evidence="7">PAS sensor protein</fullName>
    </submittedName>
</protein>
<dbReference type="InterPro" id="IPR004108">
    <property type="entry name" value="Fe_hydrogenase_lsu_C"/>
</dbReference>
<dbReference type="Gene3D" id="3.30.450.20">
    <property type="entry name" value="PAS domain"/>
    <property type="match status" value="1"/>
</dbReference>
<sequence length="585" mass="64237">MNTRLRLMDFSAADCRNCYKCVRHCAVKAIKVVDDQATIDVERCVACGQCLIVCPQNARNIVSDLEEVRGWLERGERVAASVAPSHLASYPDPDRFVGQLLAAGFETVQETAAGAERVLGEYQRLLDGREGGVLVTSCCPTVNLYVEKYHPQHIGTLFPVVSPMVAHALQIKEELGREVRVVFIGPCVSKKSEAQYYKENGVLDGVLTFEEIHGWLGGLEPVADGARRRTAGAAGRRFPGEMGILSGLAPPQGTTWMPIRVSGLDQCKELFETLDLERGEDPDGWGKVLRVVEANACVDGCVGGPAGNPDCPRTAANKMRLALAVEGTQRMEAADETAGKKTALAGGIPAIPPGALERNFLPKPFFRRRFSEEDLAGALEQMGKFSPRDELNCGACGYDTCRDKARSVAEGMSHPEMCVPNMRSKAERVSNMLFEFTPNMVFILDNSGRILDLNPIAARTFHTDVLLAKGRHIGEWLEEEDILRRRKVFYRKFGVAVQQTSVHLHQQGIHILIMADTTQEEERSVKMGILQENTLETAQKVIDKQMRVAQEIASLLGETTAETKVALTKLQKLVRGGEGGHGNLR</sequence>
<keyword evidence="1" id="KW-0004">4Fe-4S</keyword>
<dbReference type="SUPFAM" id="SSF53920">
    <property type="entry name" value="Fe-only hydrogenase"/>
    <property type="match status" value="1"/>
</dbReference>
<dbReference type="InterPro" id="IPR017900">
    <property type="entry name" value="4Fe4S_Fe_S_CS"/>
</dbReference>
<dbReference type="Gene3D" id="3.40.950.10">
    <property type="entry name" value="Fe-only Hydrogenase (Larger Subunit), Chain L, domain 3"/>
    <property type="match status" value="1"/>
</dbReference>
<gene>
    <name evidence="7" type="ORF">GXN74_08705</name>
</gene>
<keyword evidence="4" id="KW-0411">Iron-sulfur</keyword>
<dbReference type="PANTHER" id="PTHR43560">
    <property type="entry name" value="ION-TRANSLOCATING OXIDOREDUCTASE COMPLEX SUBUNIT B"/>
    <property type="match status" value="1"/>
</dbReference>
<dbReference type="PROSITE" id="PS00198">
    <property type="entry name" value="4FE4S_FER_1"/>
    <property type="match status" value="1"/>
</dbReference>
<evidence type="ECO:0000259" key="6">
    <source>
        <dbReference type="PROSITE" id="PS51656"/>
    </source>
</evidence>
<dbReference type="PROSITE" id="PS51656">
    <property type="entry name" value="4FE4S"/>
    <property type="match status" value="1"/>
</dbReference>
<keyword evidence="2" id="KW-0479">Metal-binding</keyword>
<dbReference type="SUPFAM" id="SSF54862">
    <property type="entry name" value="4Fe-4S ferredoxins"/>
    <property type="match status" value="1"/>
</dbReference>
<comment type="caution">
    <text evidence="7">The sequence shown here is derived from an EMBL/GenBank/DDBJ whole genome shotgun (WGS) entry which is preliminary data.</text>
</comment>
<dbReference type="SUPFAM" id="SSF55785">
    <property type="entry name" value="PYP-like sensor domain (PAS domain)"/>
    <property type="match status" value="1"/>
</dbReference>
<dbReference type="InterPro" id="IPR050395">
    <property type="entry name" value="4Fe4S_Ferredoxin_RnfB"/>
</dbReference>
<feature type="domain" description="4Fe-4S" evidence="6">
    <location>
        <begin position="373"/>
        <end position="435"/>
    </location>
</feature>
<dbReference type="Gene3D" id="1.10.15.40">
    <property type="entry name" value="Electron transport complex subunit B, putative Fe-S cluster"/>
    <property type="match status" value="1"/>
</dbReference>
<dbReference type="InterPro" id="IPR009016">
    <property type="entry name" value="Fe_hydrogenase"/>
</dbReference>
<keyword evidence="3" id="KW-0408">Iron</keyword>
<proteinExistence type="predicted"/>
<organism evidence="7 8">
    <name type="scientific">Anaerotalea alkaliphila</name>
    <dbReference type="NCBI Taxonomy" id="2662126"/>
    <lineage>
        <taxon>Bacteria</taxon>
        <taxon>Bacillati</taxon>
        <taxon>Bacillota</taxon>
        <taxon>Clostridia</taxon>
        <taxon>Eubacteriales</taxon>
        <taxon>Anaerotalea</taxon>
    </lineage>
</organism>
<dbReference type="Gene3D" id="3.30.70.20">
    <property type="match status" value="1"/>
</dbReference>
<evidence type="ECO:0000256" key="2">
    <source>
        <dbReference type="ARBA" id="ARBA00022723"/>
    </source>
</evidence>
<dbReference type="AlphaFoldDB" id="A0A7X5KPB1"/>
<keyword evidence="8" id="KW-1185">Reference proteome</keyword>